<dbReference type="EMBL" id="BLXZ01000002">
    <property type="protein sequence ID" value="GFO67444.1"/>
    <property type="molecule type" value="Genomic_DNA"/>
</dbReference>
<keyword evidence="2" id="KW-0808">Transferase</keyword>
<dbReference type="PROSITE" id="PS50885">
    <property type="entry name" value="HAMP"/>
    <property type="match status" value="1"/>
</dbReference>
<evidence type="ECO:0000313" key="2">
    <source>
        <dbReference type="EMBL" id="GFO67444.1"/>
    </source>
</evidence>
<dbReference type="CDD" id="cd06225">
    <property type="entry name" value="HAMP"/>
    <property type="match status" value="1"/>
</dbReference>
<evidence type="ECO:0000313" key="3">
    <source>
        <dbReference type="Proteomes" id="UP000587586"/>
    </source>
</evidence>
<dbReference type="GO" id="GO:0016301">
    <property type="term" value="F:kinase activity"/>
    <property type="evidence" value="ECO:0007669"/>
    <property type="project" value="UniProtKB-KW"/>
</dbReference>
<name>A0A6V8N697_9BACT</name>
<evidence type="ECO:0000259" key="1">
    <source>
        <dbReference type="PROSITE" id="PS50885"/>
    </source>
</evidence>
<comment type="caution">
    <text evidence="2">The sequence shown here is derived from an EMBL/GenBank/DDBJ whole genome shotgun (WGS) entry which is preliminary data.</text>
</comment>
<protein>
    <submittedName>
        <fullName evidence="2">Histidine kinase</fullName>
    </submittedName>
</protein>
<dbReference type="CDD" id="cd00130">
    <property type="entry name" value="PAS"/>
    <property type="match status" value="1"/>
</dbReference>
<dbReference type="Gene3D" id="3.30.450.290">
    <property type="match status" value="1"/>
</dbReference>
<dbReference type="RefSeq" id="WP_183359981.1">
    <property type="nucleotide sequence ID" value="NZ_BLXZ01000002.1"/>
</dbReference>
<dbReference type="AlphaFoldDB" id="A0A6V8N697"/>
<dbReference type="SMART" id="SM00091">
    <property type="entry name" value="PAS"/>
    <property type="match status" value="1"/>
</dbReference>
<dbReference type="SUPFAM" id="SSF55785">
    <property type="entry name" value="PYP-like sensor domain (PAS domain)"/>
    <property type="match status" value="1"/>
</dbReference>
<dbReference type="InterPro" id="IPR003660">
    <property type="entry name" value="HAMP_dom"/>
</dbReference>
<dbReference type="Pfam" id="PF00672">
    <property type="entry name" value="HAMP"/>
    <property type="match status" value="1"/>
</dbReference>
<dbReference type="Pfam" id="PF13426">
    <property type="entry name" value="PAS_9"/>
    <property type="match status" value="1"/>
</dbReference>
<feature type="domain" description="HAMP" evidence="1">
    <location>
        <begin position="232"/>
        <end position="285"/>
    </location>
</feature>
<dbReference type="GO" id="GO:0016020">
    <property type="term" value="C:membrane"/>
    <property type="evidence" value="ECO:0007669"/>
    <property type="project" value="InterPro"/>
</dbReference>
<dbReference type="SMART" id="SM00304">
    <property type="entry name" value="HAMP"/>
    <property type="match status" value="1"/>
</dbReference>
<gene>
    <name evidence="2" type="ORF">GMLC_10230</name>
</gene>
<accession>A0A6V8N697</accession>
<organism evidence="2 3">
    <name type="scientific">Geomonas limicola</name>
    <dbReference type="NCBI Taxonomy" id="2740186"/>
    <lineage>
        <taxon>Bacteria</taxon>
        <taxon>Pseudomonadati</taxon>
        <taxon>Thermodesulfobacteriota</taxon>
        <taxon>Desulfuromonadia</taxon>
        <taxon>Geobacterales</taxon>
        <taxon>Geobacteraceae</taxon>
        <taxon>Geomonas</taxon>
    </lineage>
</organism>
<sequence length="401" mass="45865">MTSFADLPIRRKFNILLSLLLLVLFLASALFTYQRQKSFVLRFAVDNARNFARQLIETRDYMSSVVRGEPEQNYNLVPQVVATQVAKRVTQNTKYYLRQVSLRYRNPLNRPDAYEAEQLKNFSGQARPREVYGVLDSGGKEVFRYLQPMIATQSCLECHGTYESAPRFVQQRFPPGHYSYNYKVGELIGAVSVTIPMQDLYAGLGVNFQLDLATRGAVFFLIILITGMVLRRQIVDPVKQLSEEITTVTRTGDFQHKLPRHANDEIGQTFSAYNDLMDELARRTLQSREADERYRLFIELSNSAVVTFMPDGKIVIANQKAEALFERSRQSLLGEPLFAFLEDDAQFRRLLMPGMKEKEEDVPVTVRGSKGKLTEVLVSVTASRTDREPLFTAILREKETT</sequence>
<dbReference type="Proteomes" id="UP000587586">
    <property type="component" value="Unassembled WGS sequence"/>
</dbReference>
<dbReference type="Pfam" id="PF11845">
    <property type="entry name" value="Tll0287-like"/>
    <property type="match status" value="1"/>
</dbReference>
<reference evidence="3" key="1">
    <citation type="submission" date="2020-06" db="EMBL/GenBank/DDBJ databases">
        <title>Draft genomic sequecing of Geomonas sp. Red745.</title>
        <authorList>
            <person name="Itoh H."/>
            <person name="Xu Z.X."/>
            <person name="Ushijima N."/>
            <person name="Masuda Y."/>
            <person name="Shiratori Y."/>
            <person name="Senoo K."/>
        </authorList>
    </citation>
    <scope>NUCLEOTIDE SEQUENCE [LARGE SCALE GENOMIC DNA]</scope>
    <source>
        <strain evidence="3">Red745</strain>
    </source>
</reference>
<keyword evidence="2" id="KW-0418">Kinase</keyword>
<dbReference type="GO" id="GO:0007165">
    <property type="term" value="P:signal transduction"/>
    <property type="evidence" value="ECO:0007669"/>
    <property type="project" value="InterPro"/>
</dbReference>
<dbReference type="InterPro" id="IPR035965">
    <property type="entry name" value="PAS-like_dom_sf"/>
</dbReference>
<keyword evidence="3" id="KW-1185">Reference proteome</keyword>
<dbReference type="InterPro" id="IPR021796">
    <property type="entry name" value="Tll0287-like_dom"/>
</dbReference>
<dbReference type="Gene3D" id="6.10.340.10">
    <property type="match status" value="1"/>
</dbReference>
<proteinExistence type="predicted"/>
<dbReference type="NCBIfam" id="TIGR00229">
    <property type="entry name" value="sensory_box"/>
    <property type="match status" value="1"/>
</dbReference>
<dbReference type="InterPro" id="IPR000014">
    <property type="entry name" value="PAS"/>
</dbReference>
<dbReference type="Gene3D" id="3.30.450.20">
    <property type="entry name" value="PAS domain"/>
    <property type="match status" value="1"/>
</dbReference>